<dbReference type="RefSeq" id="WP_378165987.1">
    <property type="nucleotide sequence ID" value="NZ_JBHSBU010000001.1"/>
</dbReference>
<dbReference type="SUPFAM" id="SSF55785">
    <property type="entry name" value="PYP-like sensor domain (PAS domain)"/>
    <property type="match status" value="2"/>
</dbReference>
<reference evidence="6" key="1">
    <citation type="journal article" date="2019" name="Int. J. Syst. Evol. Microbiol.">
        <title>The Global Catalogue of Microorganisms (GCM) 10K type strain sequencing project: providing services to taxonomists for standard genome sequencing and annotation.</title>
        <authorList>
            <consortium name="The Broad Institute Genomics Platform"/>
            <consortium name="The Broad Institute Genome Sequencing Center for Infectious Disease"/>
            <person name="Wu L."/>
            <person name="Ma J."/>
        </authorList>
    </citation>
    <scope>NUCLEOTIDE SEQUENCE [LARGE SCALE GENOMIC DNA]</scope>
    <source>
        <strain evidence="6">LMG 29894</strain>
    </source>
</reference>
<feature type="transmembrane region" description="Helical" evidence="1">
    <location>
        <begin position="12"/>
        <end position="39"/>
    </location>
</feature>
<dbReference type="InterPro" id="IPR000014">
    <property type="entry name" value="PAS"/>
</dbReference>
<dbReference type="PANTHER" id="PTHR44757:SF2">
    <property type="entry name" value="BIOFILM ARCHITECTURE MAINTENANCE PROTEIN MBAA"/>
    <property type="match status" value="1"/>
</dbReference>
<evidence type="ECO:0000313" key="5">
    <source>
        <dbReference type="EMBL" id="MFC4160782.1"/>
    </source>
</evidence>
<dbReference type="SMART" id="SM00091">
    <property type="entry name" value="PAS"/>
    <property type="match status" value="2"/>
</dbReference>
<dbReference type="CDD" id="cd00130">
    <property type="entry name" value="PAS"/>
    <property type="match status" value="2"/>
</dbReference>
<protein>
    <submittedName>
        <fullName evidence="5">Diguanylate cyclase domain-containing protein</fullName>
        <ecNumber evidence="5">2.7.7.65</ecNumber>
    </submittedName>
</protein>
<dbReference type="Gene3D" id="3.30.70.270">
    <property type="match status" value="1"/>
</dbReference>
<dbReference type="InterPro" id="IPR013767">
    <property type="entry name" value="PAS_fold"/>
</dbReference>
<feature type="domain" description="GGDEF" evidence="4">
    <location>
        <begin position="697"/>
        <end position="832"/>
    </location>
</feature>
<keyword evidence="6" id="KW-1185">Reference proteome</keyword>
<dbReference type="EMBL" id="JBHSBU010000001">
    <property type="protein sequence ID" value="MFC4160782.1"/>
    <property type="molecule type" value="Genomic_DNA"/>
</dbReference>
<dbReference type="PANTHER" id="PTHR44757">
    <property type="entry name" value="DIGUANYLATE CYCLASE DGCP"/>
    <property type="match status" value="1"/>
</dbReference>
<evidence type="ECO:0000259" key="2">
    <source>
        <dbReference type="PROSITE" id="PS50112"/>
    </source>
</evidence>
<accession>A0ABV8MT14</accession>
<dbReference type="GO" id="GO:0052621">
    <property type="term" value="F:diguanylate cyclase activity"/>
    <property type="evidence" value="ECO:0007669"/>
    <property type="project" value="UniProtKB-EC"/>
</dbReference>
<dbReference type="Pfam" id="PF00990">
    <property type="entry name" value="GGDEF"/>
    <property type="match status" value="1"/>
</dbReference>
<keyword evidence="5" id="KW-0808">Transferase</keyword>
<dbReference type="PROSITE" id="PS50887">
    <property type="entry name" value="GGDEF"/>
    <property type="match status" value="1"/>
</dbReference>
<dbReference type="InterPro" id="IPR013656">
    <property type="entry name" value="PAS_4"/>
</dbReference>
<feature type="domain" description="PAS" evidence="2">
    <location>
        <begin position="541"/>
        <end position="611"/>
    </location>
</feature>
<evidence type="ECO:0000259" key="3">
    <source>
        <dbReference type="PROSITE" id="PS50113"/>
    </source>
</evidence>
<feature type="domain" description="PAC" evidence="3">
    <location>
        <begin position="613"/>
        <end position="665"/>
    </location>
</feature>
<feature type="domain" description="PAC" evidence="3">
    <location>
        <begin position="490"/>
        <end position="540"/>
    </location>
</feature>
<dbReference type="InterPro" id="IPR000700">
    <property type="entry name" value="PAS-assoc_C"/>
</dbReference>
<dbReference type="Gene3D" id="6.10.340.10">
    <property type="match status" value="1"/>
</dbReference>
<sequence>MPVRPTPPRLSMVFWLSLSAAFAVLVTSALLGTVISLYVERYAREQAGNNLIQLGWQMSEALDQGMAERYEDIETLAQVARDAEPAAIRPLLEQLHDSFPHYAWIGFAAPDGRVLAANGGLLEGADVSSRPWHKAGLVRNFVGDVHPAVLLAKKLPSQTEPWRFVDVAIPLRSSQGELRGVLGAHLSWNWAGDVSRELVEPALREHGAQALVLRADGTVLLGPGAESEQRLPLPDTVRARQRTVTREIDGQGRAMLTAYMPTRGHGRYPGLGWIVMVRQSEAIALADFHNVRRQALAAGLVAILLIAGGAVLGGRRLARPLDRLTAAIVRHQAGQRDPPIPYCDDYREVHLLSRALIDLDLRERQQSESLNALNADLERRIDDRTTALAEANRQLEQSMAHQFAVHDRLLESQRELRDILQNAFEAYICLDEQGCVREWNRQAERTFGWTREEALNQPIFGLILPPRYRDRYRAGLAQFLSSGSAPMLNQRTELAALHKDGHELSAELTINAQQTSRGFLFHAFLHDIGPRKAAEQALQRSRQQLQTIADSLPALVAQFDRSLRFTFANAAYGRRFGIDAATLPGRSLENLLDASQLDQVRPHAERALTGRAVVFEQELRDGEGRLRYFLVNYLPQYDLDGMVCGFYAMEQDITERKQLELQLAREATEDPLTGLPNRRALMARLDEAVQRYHRQHHGLGLLFLDLDRFKSINDEWGHDIGDEMIRQFGTRIRASVRITDTVARLAGDEFVVILENLHQPVHDGALVAGKILAAMEQPFELSTVTLTRTASIGAAVTGPGRRIRAEQLLATADGAMYRAKQGGRNNYVVQEMENEPDTAVRSPEQAST</sequence>
<comment type="caution">
    <text evidence="5">The sequence shown here is derived from an EMBL/GenBank/DDBJ whole genome shotgun (WGS) entry which is preliminary data.</text>
</comment>
<dbReference type="Pfam" id="PF08448">
    <property type="entry name" value="PAS_4"/>
    <property type="match status" value="1"/>
</dbReference>
<dbReference type="PROSITE" id="PS50113">
    <property type="entry name" value="PAC"/>
    <property type="match status" value="2"/>
</dbReference>
<dbReference type="EC" id="2.7.7.65" evidence="5"/>
<keyword evidence="1" id="KW-0472">Membrane</keyword>
<dbReference type="InterPro" id="IPR000160">
    <property type="entry name" value="GGDEF_dom"/>
</dbReference>
<dbReference type="InterPro" id="IPR035965">
    <property type="entry name" value="PAS-like_dom_sf"/>
</dbReference>
<dbReference type="NCBIfam" id="TIGR00229">
    <property type="entry name" value="sensory_box"/>
    <property type="match status" value="2"/>
</dbReference>
<feature type="transmembrane region" description="Helical" evidence="1">
    <location>
        <begin position="295"/>
        <end position="314"/>
    </location>
</feature>
<dbReference type="NCBIfam" id="TIGR00254">
    <property type="entry name" value="GGDEF"/>
    <property type="match status" value="1"/>
</dbReference>
<proteinExistence type="predicted"/>
<dbReference type="SMART" id="SM00267">
    <property type="entry name" value="GGDEF"/>
    <property type="match status" value="1"/>
</dbReference>
<keyword evidence="1" id="KW-0812">Transmembrane</keyword>
<dbReference type="Proteomes" id="UP001595791">
    <property type="component" value="Unassembled WGS sequence"/>
</dbReference>
<dbReference type="SUPFAM" id="SSF55073">
    <property type="entry name" value="Nucleotide cyclase"/>
    <property type="match status" value="1"/>
</dbReference>
<dbReference type="InterPro" id="IPR043128">
    <property type="entry name" value="Rev_trsase/Diguanyl_cyclase"/>
</dbReference>
<dbReference type="InterPro" id="IPR052155">
    <property type="entry name" value="Biofilm_reg_signaling"/>
</dbReference>
<evidence type="ECO:0000256" key="1">
    <source>
        <dbReference type="SAM" id="Phobius"/>
    </source>
</evidence>
<feature type="domain" description="PAS" evidence="2">
    <location>
        <begin position="412"/>
        <end position="483"/>
    </location>
</feature>
<organism evidence="5 6">
    <name type="scientific">Chitinimonas lacunae</name>
    <dbReference type="NCBI Taxonomy" id="1963018"/>
    <lineage>
        <taxon>Bacteria</taxon>
        <taxon>Pseudomonadati</taxon>
        <taxon>Pseudomonadota</taxon>
        <taxon>Betaproteobacteria</taxon>
        <taxon>Neisseriales</taxon>
        <taxon>Chitinibacteraceae</taxon>
        <taxon>Chitinimonas</taxon>
    </lineage>
</organism>
<evidence type="ECO:0000259" key="4">
    <source>
        <dbReference type="PROSITE" id="PS50887"/>
    </source>
</evidence>
<dbReference type="InterPro" id="IPR029787">
    <property type="entry name" value="Nucleotide_cyclase"/>
</dbReference>
<gene>
    <name evidence="5" type="ORF">ACFOW7_15685</name>
</gene>
<dbReference type="CDD" id="cd12914">
    <property type="entry name" value="PDC1_DGC_like"/>
    <property type="match status" value="1"/>
</dbReference>
<dbReference type="CDD" id="cd01949">
    <property type="entry name" value="GGDEF"/>
    <property type="match status" value="1"/>
</dbReference>
<keyword evidence="1" id="KW-1133">Transmembrane helix</keyword>
<dbReference type="Gene3D" id="3.30.450.20">
    <property type="entry name" value="PAS domain"/>
    <property type="match status" value="3"/>
</dbReference>
<evidence type="ECO:0000313" key="6">
    <source>
        <dbReference type="Proteomes" id="UP001595791"/>
    </source>
</evidence>
<name>A0ABV8MT14_9NEIS</name>
<dbReference type="Pfam" id="PF00989">
    <property type="entry name" value="PAS"/>
    <property type="match status" value="1"/>
</dbReference>
<keyword evidence="5" id="KW-0548">Nucleotidyltransferase</keyword>
<dbReference type="PROSITE" id="PS50112">
    <property type="entry name" value="PAS"/>
    <property type="match status" value="2"/>
</dbReference>